<organism evidence="11 12">
    <name type="scientific">Paenibacillus phyllosphaerae</name>
    <dbReference type="NCBI Taxonomy" id="274593"/>
    <lineage>
        <taxon>Bacteria</taxon>
        <taxon>Bacillati</taxon>
        <taxon>Bacillota</taxon>
        <taxon>Bacilli</taxon>
        <taxon>Bacillales</taxon>
        <taxon>Paenibacillaceae</taxon>
        <taxon>Paenibacillus</taxon>
    </lineage>
</organism>
<dbReference type="RefSeq" id="WP_183599276.1">
    <property type="nucleotide sequence ID" value="NZ_JACHXK010000003.1"/>
</dbReference>
<dbReference type="InterPro" id="IPR008844">
    <property type="entry name" value="Spore_GerAC-like"/>
</dbReference>
<dbReference type="AlphaFoldDB" id="A0A7W5FM26"/>
<keyword evidence="3" id="KW-0309">Germination</keyword>
<dbReference type="GO" id="GO:0009847">
    <property type="term" value="P:spore germination"/>
    <property type="evidence" value="ECO:0007669"/>
    <property type="project" value="InterPro"/>
</dbReference>
<feature type="chain" id="PRO_5038533580" evidence="8">
    <location>
        <begin position="20"/>
        <end position="380"/>
    </location>
</feature>
<sequence length="380" mass="42962">MSGIKALFLKPLIAALLLAALCGCWDSTNLESVEYATALGIDYKDGKFIVIAQMIDFASVAKTEGKMGQPSNVWIGKGDGETFYSAYNELLKTSQTEMNIEQLKTVIVRQPAMLKMDEILDALNRVRVARYTSWVFGTRGDIVDIFTTDNFFGMPQTTSLIYSPTEQMRRSNVIMPLNMQRFVAMYNEEASTVILPAVGVQDNTWRMDKKTQNMQVIEGVFAIKDKGTSGYYKLEQISGVKWMNPHFTRYLIPINDREEGKATVALQDVRNKIKVKIEGGKPVFTIRLRMTGEVAELSGNLNKQKIIDIVSAKIEDEVRATYLAGLERGDDLLNLETALYRKQNKVWKQQAKKKEWLPGKDDLKIEVQFKLRSSGGFILH</sequence>
<feature type="domain" description="Spore germination GerAC-like C-terminal" evidence="9">
    <location>
        <begin position="219"/>
        <end position="374"/>
    </location>
</feature>
<keyword evidence="7" id="KW-0449">Lipoprotein</keyword>
<dbReference type="Pfam" id="PF05504">
    <property type="entry name" value="Spore_GerAC"/>
    <property type="match status" value="1"/>
</dbReference>
<keyword evidence="5" id="KW-0472">Membrane</keyword>
<accession>A0A7W5FM26</accession>
<reference evidence="11 12" key="1">
    <citation type="submission" date="2020-08" db="EMBL/GenBank/DDBJ databases">
        <title>Genomic Encyclopedia of Type Strains, Phase III (KMG-III): the genomes of soil and plant-associated and newly described type strains.</title>
        <authorList>
            <person name="Whitman W."/>
        </authorList>
    </citation>
    <scope>NUCLEOTIDE SEQUENCE [LARGE SCALE GENOMIC DNA]</scope>
    <source>
        <strain evidence="11 12">CECT 5862</strain>
    </source>
</reference>
<dbReference type="GO" id="GO:0016020">
    <property type="term" value="C:membrane"/>
    <property type="evidence" value="ECO:0007669"/>
    <property type="project" value="UniProtKB-SubCell"/>
</dbReference>
<name>A0A7W5FM26_9BACL</name>
<comment type="subcellular location">
    <subcellularLocation>
        <location evidence="1">Membrane</location>
        <topology evidence="1">Lipid-anchor</topology>
    </subcellularLocation>
</comment>
<evidence type="ECO:0000256" key="7">
    <source>
        <dbReference type="ARBA" id="ARBA00023288"/>
    </source>
</evidence>
<keyword evidence="4 8" id="KW-0732">Signal</keyword>
<dbReference type="InterPro" id="IPR057336">
    <property type="entry name" value="GerAC_N"/>
</dbReference>
<keyword evidence="6" id="KW-0564">Palmitate</keyword>
<gene>
    <name evidence="11" type="ORF">FHS18_001889</name>
</gene>
<protein>
    <submittedName>
        <fullName evidence="11">Ger(X)C family germination protein</fullName>
    </submittedName>
</protein>
<proteinExistence type="inferred from homology"/>
<evidence type="ECO:0000256" key="4">
    <source>
        <dbReference type="ARBA" id="ARBA00022729"/>
    </source>
</evidence>
<evidence type="ECO:0000256" key="6">
    <source>
        <dbReference type="ARBA" id="ARBA00023139"/>
    </source>
</evidence>
<comment type="similarity">
    <text evidence="2">Belongs to the GerABKC lipoprotein family.</text>
</comment>
<dbReference type="NCBIfam" id="TIGR02887">
    <property type="entry name" value="spore_ger_x_C"/>
    <property type="match status" value="1"/>
</dbReference>
<dbReference type="Proteomes" id="UP000570361">
    <property type="component" value="Unassembled WGS sequence"/>
</dbReference>
<evidence type="ECO:0000256" key="3">
    <source>
        <dbReference type="ARBA" id="ARBA00022544"/>
    </source>
</evidence>
<evidence type="ECO:0000313" key="12">
    <source>
        <dbReference type="Proteomes" id="UP000570361"/>
    </source>
</evidence>
<keyword evidence="12" id="KW-1185">Reference proteome</keyword>
<dbReference type="InterPro" id="IPR038501">
    <property type="entry name" value="Spore_GerAC_C_sf"/>
</dbReference>
<dbReference type="InterPro" id="IPR046953">
    <property type="entry name" value="Spore_GerAC-like_C"/>
</dbReference>
<dbReference type="PANTHER" id="PTHR35789">
    <property type="entry name" value="SPORE GERMINATION PROTEIN B3"/>
    <property type="match status" value="1"/>
</dbReference>
<evidence type="ECO:0000313" key="11">
    <source>
        <dbReference type="EMBL" id="MBB3109826.1"/>
    </source>
</evidence>
<dbReference type="Pfam" id="PF25198">
    <property type="entry name" value="Spore_GerAC_N"/>
    <property type="match status" value="1"/>
</dbReference>
<evidence type="ECO:0000256" key="1">
    <source>
        <dbReference type="ARBA" id="ARBA00004635"/>
    </source>
</evidence>
<feature type="domain" description="Spore germination protein N-terminal" evidence="10">
    <location>
        <begin position="26"/>
        <end position="198"/>
    </location>
</feature>
<dbReference type="Gene3D" id="3.30.300.210">
    <property type="entry name" value="Nutrient germinant receptor protein C, domain 3"/>
    <property type="match status" value="1"/>
</dbReference>
<evidence type="ECO:0000256" key="5">
    <source>
        <dbReference type="ARBA" id="ARBA00023136"/>
    </source>
</evidence>
<feature type="signal peptide" evidence="8">
    <location>
        <begin position="1"/>
        <end position="19"/>
    </location>
</feature>
<dbReference type="PROSITE" id="PS51257">
    <property type="entry name" value="PROKAR_LIPOPROTEIN"/>
    <property type="match status" value="1"/>
</dbReference>
<dbReference type="PANTHER" id="PTHR35789:SF1">
    <property type="entry name" value="SPORE GERMINATION PROTEIN B3"/>
    <property type="match status" value="1"/>
</dbReference>
<comment type="caution">
    <text evidence="11">The sequence shown here is derived from an EMBL/GenBank/DDBJ whole genome shotgun (WGS) entry which is preliminary data.</text>
</comment>
<dbReference type="EMBL" id="JACHXK010000003">
    <property type="protein sequence ID" value="MBB3109826.1"/>
    <property type="molecule type" value="Genomic_DNA"/>
</dbReference>
<evidence type="ECO:0000256" key="8">
    <source>
        <dbReference type="SAM" id="SignalP"/>
    </source>
</evidence>
<evidence type="ECO:0000259" key="9">
    <source>
        <dbReference type="Pfam" id="PF05504"/>
    </source>
</evidence>
<evidence type="ECO:0000256" key="2">
    <source>
        <dbReference type="ARBA" id="ARBA00007886"/>
    </source>
</evidence>
<evidence type="ECO:0000259" key="10">
    <source>
        <dbReference type="Pfam" id="PF25198"/>
    </source>
</evidence>